<evidence type="ECO:0000313" key="1">
    <source>
        <dbReference type="EMBL" id="GMH17024.1"/>
    </source>
</evidence>
<keyword evidence="2" id="KW-1185">Reference proteome</keyword>
<protein>
    <submittedName>
        <fullName evidence="1">Uncharacterized protein</fullName>
    </submittedName>
</protein>
<evidence type="ECO:0000313" key="2">
    <source>
        <dbReference type="Proteomes" id="UP001279734"/>
    </source>
</evidence>
<gene>
    <name evidence="1" type="ORF">Nepgr_018865</name>
</gene>
<dbReference type="EMBL" id="BSYO01000017">
    <property type="protein sequence ID" value="GMH17024.1"/>
    <property type="molecule type" value="Genomic_DNA"/>
</dbReference>
<proteinExistence type="predicted"/>
<reference evidence="1" key="1">
    <citation type="submission" date="2023-05" db="EMBL/GenBank/DDBJ databases">
        <title>Nepenthes gracilis genome sequencing.</title>
        <authorList>
            <person name="Fukushima K."/>
        </authorList>
    </citation>
    <scope>NUCLEOTIDE SEQUENCE</scope>
    <source>
        <strain evidence="1">SING2019-196</strain>
    </source>
</reference>
<sequence length="89" mass="10561">MKKQFDRGWRMESSEQGDWIFLRQLAFKLDLPVQVHIHQNFHASWLKKIGYPTEMINYLPMSHEDGRVAVKPENNLEYMQVQKGGQMTP</sequence>
<dbReference type="Proteomes" id="UP001279734">
    <property type="component" value="Unassembled WGS sequence"/>
</dbReference>
<organism evidence="1 2">
    <name type="scientific">Nepenthes gracilis</name>
    <name type="common">Slender pitcher plant</name>
    <dbReference type="NCBI Taxonomy" id="150966"/>
    <lineage>
        <taxon>Eukaryota</taxon>
        <taxon>Viridiplantae</taxon>
        <taxon>Streptophyta</taxon>
        <taxon>Embryophyta</taxon>
        <taxon>Tracheophyta</taxon>
        <taxon>Spermatophyta</taxon>
        <taxon>Magnoliopsida</taxon>
        <taxon>eudicotyledons</taxon>
        <taxon>Gunneridae</taxon>
        <taxon>Pentapetalae</taxon>
        <taxon>Caryophyllales</taxon>
        <taxon>Nepenthaceae</taxon>
        <taxon>Nepenthes</taxon>
    </lineage>
</organism>
<dbReference type="AlphaFoldDB" id="A0AAD3XUF6"/>
<accession>A0AAD3XUF6</accession>
<name>A0AAD3XUF6_NEPGR</name>
<comment type="caution">
    <text evidence="1">The sequence shown here is derived from an EMBL/GenBank/DDBJ whole genome shotgun (WGS) entry which is preliminary data.</text>
</comment>